<dbReference type="EMBL" id="OX597817">
    <property type="protein sequence ID" value="CAI9721516.1"/>
    <property type="molecule type" value="Genomic_DNA"/>
</dbReference>
<evidence type="ECO:0000313" key="1">
    <source>
        <dbReference type="EMBL" id="CAI9721516.1"/>
    </source>
</evidence>
<protein>
    <submittedName>
        <fullName evidence="1">Uncharacterized protein</fullName>
    </submittedName>
</protein>
<proteinExistence type="predicted"/>
<name>A0AA36ASJ3_OCTVU</name>
<gene>
    <name evidence="1" type="ORF">OCTVUL_1B014625</name>
</gene>
<reference evidence="1" key="1">
    <citation type="submission" date="2023-08" db="EMBL/GenBank/DDBJ databases">
        <authorList>
            <person name="Alioto T."/>
            <person name="Alioto T."/>
            <person name="Gomez Garrido J."/>
        </authorList>
    </citation>
    <scope>NUCLEOTIDE SEQUENCE</scope>
</reference>
<sequence length="91" mass="10419">MIILVRVIESVWKLEQIHAQPSPQRYTERFDNNADIGENSDRFGLFIHADSQAAVTENRNVDLGPEMAVLKYVNDVSIVEMDDIMRVDGRD</sequence>
<evidence type="ECO:0000313" key="2">
    <source>
        <dbReference type="Proteomes" id="UP001162480"/>
    </source>
</evidence>
<dbReference type="Proteomes" id="UP001162480">
    <property type="component" value="Chromosome 4"/>
</dbReference>
<dbReference type="AlphaFoldDB" id="A0AA36ASJ3"/>
<keyword evidence="2" id="KW-1185">Reference proteome</keyword>
<organism evidence="1 2">
    <name type="scientific">Octopus vulgaris</name>
    <name type="common">Common octopus</name>
    <dbReference type="NCBI Taxonomy" id="6645"/>
    <lineage>
        <taxon>Eukaryota</taxon>
        <taxon>Metazoa</taxon>
        <taxon>Spiralia</taxon>
        <taxon>Lophotrochozoa</taxon>
        <taxon>Mollusca</taxon>
        <taxon>Cephalopoda</taxon>
        <taxon>Coleoidea</taxon>
        <taxon>Octopodiformes</taxon>
        <taxon>Octopoda</taxon>
        <taxon>Incirrata</taxon>
        <taxon>Octopodidae</taxon>
        <taxon>Octopus</taxon>
    </lineage>
</organism>
<accession>A0AA36ASJ3</accession>